<keyword evidence="8" id="KW-0539">Nucleus</keyword>
<comment type="subcellular location">
    <subcellularLocation>
        <location evidence="1">Nucleus</location>
    </subcellularLocation>
</comment>
<evidence type="ECO:0000259" key="9">
    <source>
        <dbReference type="SMART" id="SM00249"/>
    </source>
</evidence>
<evidence type="ECO:0000256" key="6">
    <source>
        <dbReference type="ARBA" id="ARBA00023015"/>
    </source>
</evidence>
<keyword evidence="7" id="KW-0804">Transcription</keyword>
<dbReference type="EMBL" id="BPVZ01000053">
    <property type="protein sequence ID" value="GKV19442.1"/>
    <property type="molecule type" value="Genomic_DNA"/>
</dbReference>
<keyword evidence="6" id="KW-0805">Transcription regulation</keyword>
<dbReference type="InterPro" id="IPR001965">
    <property type="entry name" value="Znf_PHD"/>
</dbReference>
<comment type="caution">
    <text evidence="10">The sequence shown here is derived from an EMBL/GenBank/DDBJ whole genome shotgun (WGS) entry which is preliminary data.</text>
</comment>
<dbReference type="InterPro" id="IPR013083">
    <property type="entry name" value="Znf_RING/FYVE/PHD"/>
</dbReference>
<keyword evidence="5" id="KW-0862">Zinc</keyword>
<evidence type="ECO:0000256" key="3">
    <source>
        <dbReference type="ARBA" id="ARBA00022723"/>
    </source>
</evidence>
<dbReference type="GO" id="GO:0005634">
    <property type="term" value="C:nucleus"/>
    <property type="evidence" value="ECO:0007669"/>
    <property type="project" value="UniProtKB-SubCell"/>
</dbReference>
<proteinExistence type="inferred from homology"/>
<accession>A0AAV5K622</accession>
<evidence type="ECO:0000256" key="5">
    <source>
        <dbReference type="ARBA" id="ARBA00022833"/>
    </source>
</evidence>
<dbReference type="PANTHER" id="PTHR10333:SF103">
    <property type="entry name" value="INHIBITOR OF GROWTH PROTEIN 3"/>
    <property type="match status" value="1"/>
</dbReference>
<protein>
    <recommendedName>
        <fullName evidence="9">Zinc finger PHD-type domain-containing protein</fullName>
    </recommendedName>
</protein>
<dbReference type="AlphaFoldDB" id="A0AAV5K622"/>
<keyword evidence="11" id="KW-1185">Reference proteome</keyword>
<keyword evidence="4" id="KW-0863">Zinc-finger</keyword>
<keyword evidence="3" id="KW-0479">Metal-binding</keyword>
<feature type="domain" description="Zinc finger PHD-type" evidence="9">
    <location>
        <begin position="34"/>
        <end position="80"/>
    </location>
</feature>
<dbReference type="FunFam" id="3.30.40.10:FF:000021">
    <property type="entry name" value="Inhibitor of growth 2b"/>
    <property type="match status" value="1"/>
</dbReference>
<evidence type="ECO:0000256" key="2">
    <source>
        <dbReference type="ARBA" id="ARBA00010210"/>
    </source>
</evidence>
<sequence>MAAAAAETEVAAAAAANLTGMELDLPVDPNEPTYCFCNQVSFGEMVACNNPDQSKIDWFHFGCVGLKEQPKGKWYCSDCAAAKNSCKADDA</sequence>
<organism evidence="10 11">
    <name type="scientific">Rubroshorea leprosula</name>
    <dbReference type="NCBI Taxonomy" id="152421"/>
    <lineage>
        <taxon>Eukaryota</taxon>
        <taxon>Viridiplantae</taxon>
        <taxon>Streptophyta</taxon>
        <taxon>Embryophyta</taxon>
        <taxon>Tracheophyta</taxon>
        <taxon>Spermatophyta</taxon>
        <taxon>Magnoliopsida</taxon>
        <taxon>eudicotyledons</taxon>
        <taxon>Gunneridae</taxon>
        <taxon>Pentapetalae</taxon>
        <taxon>rosids</taxon>
        <taxon>malvids</taxon>
        <taxon>Malvales</taxon>
        <taxon>Dipterocarpaceae</taxon>
        <taxon>Rubroshorea</taxon>
    </lineage>
</organism>
<evidence type="ECO:0000256" key="7">
    <source>
        <dbReference type="ARBA" id="ARBA00023163"/>
    </source>
</evidence>
<dbReference type="GO" id="GO:0008270">
    <property type="term" value="F:zinc ion binding"/>
    <property type="evidence" value="ECO:0007669"/>
    <property type="project" value="UniProtKB-KW"/>
</dbReference>
<dbReference type="SUPFAM" id="SSF57903">
    <property type="entry name" value="FYVE/PHD zinc finger"/>
    <property type="match status" value="1"/>
</dbReference>
<evidence type="ECO:0000256" key="1">
    <source>
        <dbReference type="ARBA" id="ARBA00004123"/>
    </source>
</evidence>
<dbReference type="InterPro" id="IPR011011">
    <property type="entry name" value="Znf_FYVE_PHD"/>
</dbReference>
<dbReference type="Gene3D" id="3.30.40.10">
    <property type="entry name" value="Zinc/RING finger domain, C3HC4 (zinc finger)"/>
    <property type="match status" value="1"/>
</dbReference>
<name>A0AAV5K622_9ROSI</name>
<dbReference type="SMART" id="SM00249">
    <property type="entry name" value="PHD"/>
    <property type="match status" value="1"/>
</dbReference>
<evidence type="ECO:0000256" key="8">
    <source>
        <dbReference type="ARBA" id="ARBA00023242"/>
    </source>
</evidence>
<comment type="similarity">
    <text evidence="2">Belongs to the ING family.</text>
</comment>
<dbReference type="InterPro" id="IPR028651">
    <property type="entry name" value="ING_fam"/>
</dbReference>
<dbReference type="Proteomes" id="UP001054252">
    <property type="component" value="Unassembled WGS sequence"/>
</dbReference>
<dbReference type="PANTHER" id="PTHR10333">
    <property type="entry name" value="INHIBITOR OF GROWTH PROTEIN"/>
    <property type="match status" value="1"/>
</dbReference>
<evidence type="ECO:0000256" key="4">
    <source>
        <dbReference type="ARBA" id="ARBA00022771"/>
    </source>
</evidence>
<reference evidence="10 11" key="1">
    <citation type="journal article" date="2021" name="Commun. Biol.">
        <title>The genome of Shorea leprosula (Dipterocarpaceae) highlights the ecological relevance of drought in aseasonal tropical rainforests.</title>
        <authorList>
            <person name="Ng K.K.S."/>
            <person name="Kobayashi M.J."/>
            <person name="Fawcett J.A."/>
            <person name="Hatakeyama M."/>
            <person name="Paape T."/>
            <person name="Ng C.H."/>
            <person name="Ang C.C."/>
            <person name="Tnah L.H."/>
            <person name="Lee C.T."/>
            <person name="Nishiyama T."/>
            <person name="Sese J."/>
            <person name="O'Brien M.J."/>
            <person name="Copetti D."/>
            <person name="Mohd Noor M.I."/>
            <person name="Ong R.C."/>
            <person name="Putra M."/>
            <person name="Sireger I.Z."/>
            <person name="Indrioko S."/>
            <person name="Kosugi Y."/>
            <person name="Izuno A."/>
            <person name="Isagi Y."/>
            <person name="Lee S.L."/>
            <person name="Shimizu K.K."/>
        </authorList>
    </citation>
    <scope>NUCLEOTIDE SEQUENCE [LARGE SCALE GENOMIC DNA]</scope>
    <source>
        <strain evidence="10">214</strain>
    </source>
</reference>
<evidence type="ECO:0000313" key="11">
    <source>
        <dbReference type="Proteomes" id="UP001054252"/>
    </source>
</evidence>
<evidence type="ECO:0000313" key="10">
    <source>
        <dbReference type="EMBL" id="GKV19442.1"/>
    </source>
</evidence>
<gene>
    <name evidence="10" type="ORF">SLEP1_g29703</name>
</gene>